<dbReference type="AlphaFoldDB" id="A0AAV1DWN0"/>
<evidence type="ECO:0000313" key="2">
    <source>
        <dbReference type="Proteomes" id="UP001161247"/>
    </source>
</evidence>
<gene>
    <name evidence="1" type="ORF">OLC1_LOCUS18668</name>
</gene>
<reference evidence="1" key="1">
    <citation type="submission" date="2023-03" db="EMBL/GenBank/DDBJ databases">
        <authorList>
            <person name="Julca I."/>
        </authorList>
    </citation>
    <scope>NUCLEOTIDE SEQUENCE</scope>
</reference>
<name>A0AAV1DWN0_OLDCO</name>
<evidence type="ECO:0000313" key="1">
    <source>
        <dbReference type="EMBL" id="CAI9111194.1"/>
    </source>
</evidence>
<organism evidence="1 2">
    <name type="scientific">Oldenlandia corymbosa var. corymbosa</name>
    <dbReference type="NCBI Taxonomy" id="529605"/>
    <lineage>
        <taxon>Eukaryota</taxon>
        <taxon>Viridiplantae</taxon>
        <taxon>Streptophyta</taxon>
        <taxon>Embryophyta</taxon>
        <taxon>Tracheophyta</taxon>
        <taxon>Spermatophyta</taxon>
        <taxon>Magnoliopsida</taxon>
        <taxon>eudicotyledons</taxon>
        <taxon>Gunneridae</taxon>
        <taxon>Pentapetalae</taxon>
        <taxon>asterids</taxon>
        <taxon>lamiids</taxon>
        <taxon>Gentianales</taxon>
        <taxon>Rubiaceae</taxon>
        <taxon>Rubioideae</taxon>
        <taxon>Spermacoceae</taxon>
        <taxon>Hedyotis-Oldenlandia complex</taxon>
        <taxon>Oldenlandia</taxon>
    </lineage>
</organism>
<accession>A0AAV1DWN0</accession>
<keyword evidence="2" id="KW-1185">Reference proteome</keyword>
<dbReference type="EMBL" id="OX459123">
    <property type="protein sequence ID" value="CAI9111194.1"/>
    <property type="molecule type" value="Genomic_DNA"/>
</dbReference>
<sequence length="115" mass="12841">MLVDVSVGGFIPRVNGNANLVNVAVSWLSCCQSSLEVLTLKIREEQVEKVRDPDIALPQFTKLKQLTFSMYAPCDDLSLIAFTSMIRASPTWRSLSSSLITRVIHIKDAEFLRKA</sequence>
<proteinExistence type="predicted"/>
<protein>
    <submittedName>
        <fullName evidence="1">OLC1v1011360C1</fullName>
    </submittedName>
</protein>
<dbReference type="Proteomes" id="UP001161247">
    <property type="component" value="Chromosome 6"/>
</dbReference>